<organism evidence="3 4">
    <name type="scientific">Herbidospora galbida</name>
    <dbReference type="NCBI Taxonomy" id="2575442"/>
    <lineage>
        <taxon>Bacteria</taxon>
        <taxon>Bacillati</taxon>
        <taxon>Actinomycetota</taxon>
        <taxon>Actinomycetes</taxon>
        <taxon>Streptosporangiales</taxon>
        <taxon>Streptosporangiaceae</taxon>
        <taxon>Herbidospora</taxon>
    </lineage>
</organism>
<dbReference type="SUPFAM" id="SSF56219">
    <property type="entry name" value="DNase I-like"/>
    <property type="match status" value="1"/>
</dbReference>
<feature type="transmembrane region" description="Helical" evidence="1">
    <location>
        <begin position="174"/>
        <end position="198"/>
    </location>
</feature>
<dbReference type="Gene3D" id="3.60.10.10">
    <property type="entry name" value="Endonuclease/exonuclease/phosphatase"/>
    <property type="match status" value="1"/>
</dbReference>
<keyword evidence="1" id="KW-1133">Transmembrane helix</keyword>
<keyword evidence="3" id="KW-0255">Endonuclease</keyword>
<keyword evidence="3" id="KW-0540">Nuclease</keyword>
<reference evidence="3 4" key="1">
    <citation type="submission" date="2019-04" db="EMBL/GenBank/DDBJ databases">
        <title>Herbidospora sp. NEAU-GS14.nov., a novel actinomycete isolated from soil.</title>
        <authorList>
            <person name="Han L."/>
        </authorList>
    </citation>
    <scope>NUCLEOTIDE SEQUENCE [LARGE SCALE GENOMIC DNA]</scope>
    <source>
        <strain evidence="3 4">NEAU-GS14</strain>
    </source>
</reference>
<comment type="caution">
    <text evidence="3">The sequence shown here is derived from an EMBL/GenBank/DDBJ whole genome shotgun (WGS) entry which is preliminary data.</text>
</comment>
<dbReference type="EMBL" id="SZQA01000008">
    <property type="protein sequence ID" value="TKK89132.1"/>
    <property type="molecule type" value="Genomic_DNA"/>
</dbReference>
<dbReference type="InterPro" id="IPR036691">
    <property type="entry name" value="Endo/exonu/phosph_ase_sf"/>
</dbReference>
<dbReference type="InterPro" id="IPR005135">
    <property type="entry name" value="Endo/exonuclease/phosphatase"/>
</dbReference>
<keyword evidence="1" id="KW-0812">Transmembrane</keyword>
<feature type="transmembrane region" description="Helical" evidence="1">
    <location>
        <begin position="302"/>
        <end position="321"/>
    </location>
</feature>
<feature type="transmembrane region" description="Helical" evidence="1">
    <location>
        <begin position="142"/>
        <end position="162"/>
    </location>
</feature>
<feature type="transmembrane region" description="Helical" evidence="1">
    <location>
        <begin position="39"/>
        <end position="57"/>
    </location>
</feature>
<sequence>MRPVAAVTLGLLLLMDAVRVLLPSLITIYGRAGDTPPEQLGLFAALWFVLPLLALLLPARWALLGGGAVLAVGRVVLQATDGGLPQLYVSAVSVTAGIVFLYGSAQLVTRSHARLALPLGLALSPALHLSIGHLDLVWRDGLLPWIPTVLVCAAFAWAALGVTETAEPAPGRLWFALGPALLLAGMYLGPSALIGNGVTPGDRLWPSLALLAALAVLALAGTAGRPAQLAPVLMVVAAWIAHDDGRLQVATLPIFVLGLGWCLRVAGDGPAGRRPGGALLAGMIVFFVGTFVYYAAYDLALGFDNAYVVLALGLVVAATAVRLPDLPGTLPAVAAALAVLALWAFPKPSGTDSPGLAVARDEFTLITYNIRMGFGLSGTLDLDEIADWAASKKPDVVLLSEVDRGWFLNGGHDDLDRIATRLGMHYSFAPAADELWGDAVLTNLPVRDIQSMPLITAGYPTGAQAQTVTVEVGGRPVGIVNTHLQEPGLQSAALRAVTPRTAVLAGDLNLTPDDPALVTMMEKIGLTDPLKDFGDPPTSPADDPVKRIDHVLLTEGLTAVSAEVPRVPFSDHLPVVVRIRVN</sequence>
<dbReference type="GO" id="GO:0006506">
    <property type="term" value="P:GPI anchor biosynthetic process"/>
    <property type="evidence" value="ECO:0007669"/>
    <property type="project" value="TreeGrafter"/>
</dbReference>
<feature type="domain" description="Endonuclease/exonuclease/phosphatase" evidence="2">
    <location>
        <begin position="366"/>
        <end position="572"/>
    </location>
</feature>
<gene>
    <name evidence="3" type="ORF">FDA94_11550</name>
</gene>
<dbReference type="Proteomes" id="UP000308705">
    <property type="component" value="Unassembled WGS sequence"/>
</dbReference>
<feature type="transmembrane region" description="Helical" evidence="1">
    <location>
        <begin position="204"/>
        <end position="220"/>
    </location>
</feature>
<name>A0A4U3MKJ6_9ACTN</name>
<dbReference type="RefSeq" id="WP_170990888.1">
    <property type="nucleotide sequence ID" value="NZ_SZQA01000008.1"/>
</dbReference>
<feature type="transmembrane region" description="Helical" evidence="1">
    <location>
        <begin position="248"/>
        <end position="266"/>
    </location>
</feature>
<dbReference type="AlphaFoldDB" id="A0A4U3MKJ6"/>
<feature type="transmembrane region" description="Helical" evidence="1">
    <location>
        <begin position="328"/>
        <end position="345"/>
    </location>
</feature>
<evidence type="ECO:0000259" key="2">
    <source>
        <dbReference type="Pfam" id="PF03372"/>
    </source>
</evidence>
<proteinExistence type="predicted"/>
<evidence type="ECO:0000313" key="4">
    <source>
        <dbReference type="Proteomes" id="UP000308705"/>
    </source>
</evidence>
<accession>A0A4U3MKJ6</accession>
<keyword evidence="1" id="KW-0472">Membrane</keyword>
<feature type="transmembrane region" description="Helical" evidence="1">
    <location>
        <begin position="278"/>
        <end position="296"/>
    </location>
</feature>
<dbReference type="InterPro" id="IPR051916">
    <property type="entry name" value="GPI-anchor_lipid_remodeler"/>
</dbReference>
<keyword evidence="3" id="KW-0378">Hydrolase</keyword>
<dbReference type="PANTHER" id="PTHR14859:SF1">
    <property type="entry name" value="PGAP2-INTERACTING PROTEIN"/>
    <property type="match status" value="1"/>
</dbReference>
<evidence type="ECO:0000256" key="1">
    <source>
        <dbReference type="SAM" id="Phobius"/>
    </source>
</evidence>
<dbReference type="GO" id="GO:0016020">
    <property type="term" value="C:membrane"/>
    <property type="evidence" value="ECO:0007669"/>
    <property type="project" value="GOC"/>
</dbReference>
<dbReference type="Pfam" id="PF03372">
    <property type="entry name" value="Exo_endo_phos"/>
    <property type="match status" value="1"/>
</dbReference>
<keyword evidence="4" id="KW-1185">Reference proteome</keyword>
<dbReference type="PANTHER" id="PTHR14859">
    <property type="entry name" value="CALCOFLUOR WHITE HYPERSENSITIVE PROTEIN PRECURSOR"/>
    <property type="match status" value="1"/>
</dbReference>
<feature type="transmembrane region" description="Helical" evidence="1">
    <location>
        <begin position="86"/>
        <end position="103"/>
    </location>
</feature>
<dbReference type="GO" id="GO:0004519">
    <property type="term" value="F:endonuclease activity"/>
    <property type="evidence" value="ECO:0007669"/>
    <property type="project" value="UniProtKB-KW"/>
</dbReference>
<evidence type="ECO:0000313" key="3">
    <source>
        <dbReference type="EMBL" id="TKK89132.1"/>
    </source>
</evidence>
<protein>
    <submittedName>
        <fullName evidence="3">Endonuclease</fullName>
    </submittedName>
</protein>